<dbReference type="InParanoid" id="A0A1V9XY72"/>
<feature type="region of interest" description="Disordered" evidence="1">
    <location>
        <begin position="128"/>
        <end position="169"/>
    </location>
</feature>
<feature type="region of interest" description="Disordered" evidence="1">
    <location>
        <begin position="318"/>
        <end position="347"/>
    </location>
</feature>
<feature type="compositionally biased region" description="Basic and acidic residues" evidence="1">
    <location>
        <begin position="320"/>
        <end position="334"/>
    </location>
</feature>
<accession>A0A1V9XY72</accession>
<evidence type="ECO:0000256" key="1">
    <source>
        <dbReference type="SAM" id="MobiDB-lite"/>
    </source>
</evidence>
<feature type="region of interest" description="Disordered" evidence="1">
    <location>
        <begin position="218"/>
        <end position="300"/>
    </location>
</feature>
<feature type="compositionally biased region" description="Basic and acidic residues" evidence="1">
    <location>
        <begin position="128"/>
        <end position="148"/>
    </location>
</feature>
<keyword evidence="3" id="KW-1185">Reference proteome</keyword>
<proteinExistence type="predicted"/>
<sequence>FNYCKAFSSRYGIFAGVFGNLQVVRQMCCPNYQPQWFDAVDVAQEEFMQREYGPAEEGTERKLPKLEYHSIKNSKDRSLRAWERGNFLDAITTLHGGNPLMPNCAVTSPACASLWDLPPGIAIDPAREAAADRRVRGRAGSDGRSEDSSRDEDDDDESEEWDVEDDRRTQHLLDDELLYDEGELCPGCGDPFESCRECPTCCVWVADPLAFHLDGWTQRGIDQTNPSSARSDSASDSDRETADSDSASESDVDFGSDSDSWETCFSHSFDSSSSPTTNESRCGGLRYPLGGGHQRTGQELQQRHHLHILQIRESALRSQVPEERKIPPEVEAKKLGSQGLRPKQSAG</sequence>
<feature type="compositionally biased region" description="Acidic residues" evidence="1">
    <location>
        <begin position="149"/>
        <end position="164"/>
    </location>
</feature>
<evidence type="ECO:0000313" key="3">
    <source>
        <dbReference type="Proteomes" id="UP000192247"/>
    </source>
</evidence>
<organism evidence="2 3">
    <name type="scientific">Tropilaelaps mercedesae</name>
    <dbReference type="NCBI Taxonomy" id="418985"/>
    <lineage>
        <taxon>Eukaryota</taxon>
        <taxon>Metazoa</taxon>
        <taxon>Ecdysozoa</taxon>
        <taxon>Arthropoda</taxon>
        <taxon>Chelicerata</taxon>
        <taxon>Arachnida</taxon>
        <taxon>Acari</taxon>
        <taxon>Parasitiformes</taxon>
        <taxon>Mesostigmata</taxon>
        <taxon>Gamasina</taxon>
        <taxon>Dermanyssoidea</taxon>
        <taxon>Laelapidae</taxon>
        <taxon>Tropilaelaps</taxon>
    </lineage>
</organism>
<feature type="non-terminal residue" evidence="2">
    <location>
        <position position="1"/>
    </location>
</feature>
<comment type="caution">
    <text evidence="2">The sequence shown here is derived from an EMBL/GenBank/DDBJ whole genome shotgun (WGS) entry which is preliminary data.</text>
</comment>
<feature type="compositionally biased region" description="Acidic residues" evidence="1">
    <location>
        <begin position="246"/>
        <end position="260"/>
    </location>
</feature>
<dbReference type="OrthoDB" id="10674584at2759"/>
<protein>
    <submittedName>
        <fullName evidence="2">Uncharacterized protein</fullName>
    </submittedName>
</protein>
<name>A0A1V9XY72_9ACAR</name>
<dbReference type="Proteomes" id="UP000192247">
    <property type="component" value="Unassembled WGS sequence"/>
</dbReference>
<gene>
    <name evidence="2" type="ORF">BIW11_06486</name>
</gene>
<reference evidence="2 3" key="1">
    <citation type="journal article" date="2017" name="Gigascience">
        <title>Draft genome of the honey bee ectoparasitic mite, Tropilaelaps mercedesae, is shaped by the parasitic life history.</title>
        <authorList>
            <person name="Dong X."/>
            <person name="Armstrong S.D."/>
            <person name="Xia D."/>
            <person name="Makepeace B.L."/>
            <person name="Darby A.C."/>
            <person name="Kadowaki T."/>
        </authorList>
    </citation>
    <scope>NUCLEOTIDE SEQUENCE [LARGE SCALE GENOMIC DNA]</scope>
    <source>
        <strain evidence="2">Wuxi-XJTLU</strain>
    </source>
</reference>
<dbReference type="EMBL" id="MNPL01002383">
    <property type="protein sequence ID" value="OQR78318.1"/>
    <property type="molecule type" value="Genomic_DNA"/>
</dbReference>
<evidence type="ECO:0000313" key="2">
    <source>
        <dbReference type="EMBL" id="OQR78318.1"/>
    </source>
</evidence>
<feature type="compositionally biased region" description="Low complexity" evidence="1">
    <location>
        <begin position="265"/>
        <end position="274"/>
    </location>
</feature>
<dbReference type="AlphaFoldDB" id="A0A1V9XY72"/>